<dbReference type="AlphaFoldDB" id="A0A2T0RX51"/>
<dbReference type="RefSeq" id="WP_106128921.1">
    <property type="nucleotide sequence ID" value="NZ_PVZG01000012.1"/>
</dbReference>
<evidence type="ECO:0000256" key="1">
    <source>
        <dbReference type="SAM" id="MobiDB-lite"/>
    </source>
</evidence>
<comment type="caution">
    <text evidence="2">The sequence shown here is derived from an EMBL/GenBank/DDBJ whole genome shotgun (WGS) entry which is preliminary data.</text>
</comment>
<feature type="compositionally biased region" description="Low complexity" evidence="1">
    <location>
        <begin position="27"/>
        <end position="37"/>
    </location>
</feature>
<dbReference type="Proteomes" id="UP000239209">
    <property type="component" value="Unassembled WGS sequence"/>
</dbReference>
<protein>
    <submittedName>
        <fullName evidence="2">Uncharacterized protein</fullName>
    </submittedName>
</protein>
<accession>A0A2T0RX51</accession>
<keyword evidence="3" id="KW-1185">Reference proteome</keyword>
<proteinExistence type="predicted"/>
<evidence type="ECO:0000313" key="3">
    <source>
        <dbReference type="Proteomes" id="UP000239209"/>
    </source>
</evidence>
<dbReference type="EMBL" id="PVZG01000012">
    <property type="protein sequence ID" value="PRY25730.1"/>
    <property type="molecule type" value="Genomic_DNA"/>
</dbReference>
<dbReference type="OrthoDB" id="3371392at2"/>
<evidence type="ECO:0000313" key="2">
    <source>
        <dbReference type="EMBL" id="PRY25730.1"/>
    </source>
</evidence>
<organism evidence="2 3">
    <name type="scientific">Pseudosporangium ferrugineum</name>
    <dbReference type="NCBI Taxonomy" id="439699"/>
    <lineage>
        <taxon>Bacteria</taxon>
        <taxon>Bacillati</taxon>
        <taxon>Actinomycetota</taxon>
        <taxon>Actinomycetes</taxon>
        <taxon>Micromonosporales</taxon>
        <taxon>Micromonosporaceae</taxon>
        <taxon>Pseudosporangium</taxon>
    </lineage>
</organism>
<name>A0A2T0RX51_9ACTN</name>
<reference evidence="2 3" key="1">
    <citation type="submission" date="2018-03" db="EMBL/GenBank/DDBJ databases">
        <title>Genomic Encyclopedia of Archaeal and Bacterial Type Strains, Phase II (KMG-II): from individual species to whole genera.</title>
        <authorList>
            <person name="Goeker M."/>
        </authorList>
    </citation>
    <scope>NUCLEOTIDE SEQUENCE [LARGE SCALE GENOMIC DNA]</scope>
    <source>
        <strain evidence="2 3">DSM 45348</strain>
    </source>
</reference>
<feature type="region of interest" description="Disordered" evidence="1">
    <location>
        <begin position="1"/>
        <end position="37"/>
    </location>
</feature>
<gene>
    <name evidence="2" type="ORF">CLV70_11296</name>
</gene>
<sequence length="237" mass="25283">MRSAFPEPYGPSRPHPAIFVPPRRPRTGGPTRPAPGLTWAERRCDEVVTPPVRATLWRFVRGTAHLLHPGAATPDEPARLTGLNDRRGAGVKIGMLGTDTGRVCLVLRAHLAEPPAGPARPWRHGLGVPGVRPGAVVVSGVDQVAPADVAPLLTEEPSPHVWPWLVVRAAVRDATGTLAVDPGDGLLRPVLDFVVLPLAGPHPPGERPVRCPACDRGRVRRYAAFDLCPDCAWTATA</sequence>